<dbReference type="PANTHER" id="PTHR37822:SF2">
    <property type="entry name" value="SPORE PHOTOPRODUCT LYASE"/>
    <property type="match status" value="1"/>
</dbReference>
<dbReference type="RefSeq" id="WP_244773904.1">
    <property type="nucleotide sequence ID" value="NZ_CP094929.1"/>
</dbReference>
<reference evidence="2" key="1">
    <citation type="journal article" date="2024" name="J Bioinform Genom">
        <title>Complete genome sequence of the type strain bacterium Sphaerochaeta associata GLS2t (VKM B-2742)t.</title>
        <authorList>
            <person name="Troshina O.Y."/>
            <person name="Tepeeva A.N."/>
            <person name="Arzamasceva V.O."/>
            <person name="Whitman W.B."/>
            <person name="Varghese N."/>
            <person name="Shapiro N."/>
            <person name="Woyke T."/>
            <person name="Kripides N.C."/>
            <person name="Vasilenko O.V."/>
        </authorList>
    </citation>
    <scope>NUCLEOTIDE SEQUENCE [LARGE SCALE GENOMIC DNA]</scope>
    <source>
        <strain evidence="2">GLS2T</strain>
    </source>
</reference>
<dbReference type="EMBL" id="CP094929">
    <property type="protein sequence ID" value="UOM52037.1"/>
    <property type="molecule type" value="Genomic_DNA"/>
</dbReference>
<dbReference type="Gene3D" id="3.80.30.30">
    <property type="match status" value="1"/>
</dbReference>
<protein>
    <submittedName>
        <fullName evidence="1">DNA photolyase</fullName>
    </submittedName>
</protein>
<evidence type="ECO:0000313" key="1">
    <source>
        <dbReference type="EMBL" id="UOM52037.1"/>
    </source>
</evidence>
<dbReference type="PANTHER" id="PTHR37822">
    <property type="entry name" value="SPORE PHOTOPRODUCT LYASE-RELATED"/>
    <property type="match status" value="1"/>
</dbReference>
<dbReference type="InterPro" id="IPR049539">
    <property type="entry name" value="SPL"/>
</dbReference>
<name>A0ABY4DCQ4_9SPIR</name>
<evidence type="ECO:0000313" key="2">
    <source>
        <dbReference type="Proteomes" id="UP000829708"/>
    </source>
</evidence>
<gene>
    <name evidence="1" type="ORF">MUG09_04505</name>
</gene>
<dbReference type="Pfam" id="PF20903">
    <property type="entry name" value="SPL"/>
    <property type="match status" value="1"/>
</dbReference>
<accession>A0ABY4DCQ4</accession>
<keyword evidence="2" id="KW-1185">Reference proteome</keyword>
<dbReference type="Proteomes" id="UP000829708">
    <property type="component" value="Chromosome"/>
</dbReference>
<sequence length="417" mass="48055">MEHPLFAHLPLSEQHYLTDLDSRYHFSYQQQRQLVESCADLAMWKLGPLKRWMDEDGCSHMAGKHRSQALLADHLRRMEAERVKPTSYSDFFPSERLADTYQSLFVSSSTLMGRCPCPVDGEKTRCCNLKTLDAVQQCAFGCSYCSIQSFYNSHEIKVVQNLKQRLGELVLDQDCWHIGTGQSSDSLLWGNDYGTLDALALLAQRYPDLVIELKTKSHRSDYLNLNLPLNIVSTWSLNAPTIIEKEEHLTATLEQRIDAAKRARDKGRIIGFHLHPMVYFDGWQEEYGTLINQVTTSFRPDELMMFSLGTLTFTKAVLRTLRTGAYETRVTDMDLTLSAGKYTYPLEVKQEMFSFAYNEVPSSWKQGSPFFYLCMEDPSLWEPTFGFSYENDAAFERAMKQSYQDCLQAWRNRNLQG</sequence>
<proteinExistence type="predicted"/>
<organism evidence="1 2">
    <name type="scientific">Sphaerochaeta associata</name>
    <dbReference type="NCBI Taxonomy" id="1129264"/>
    <lineage>
        <taxon>Bacteria</taxon>
        <taxon>Pseudomonadati</taxon>
        <taxon>Spirochaetota</taxon>
        <taxon>Spirochaetia</taxon>
        <taxon>Spirochaetales</taxon>
        <taxon>Sphaerochaetaceae</taxon>
        <taxon>Sphaerochaeta</taxon>
    </lineage>
</organism>